<evidence type="ECO:0000313" key="2">
    <source>
        <dbReference type="Proteomes" id="UP000315200"/>
    </source>
</evidence>
<comment type="caution">
    <text evidence="1">The sequence shown here is derived from an EMBL/GenBank/DDBJ whole genome shotgun (WGS) entry which is preliminary data.</text>
</comment>
<proteinExistence type="predicted"/>
<dbReference type="EMBL" id="BJLB01000001">
    <property type="protein sequence ID" value="GEA37616.1"/>
    <property type="molecule type" value="Genomic_DNA"/>
</dbReference>
<accession>A0A829WAI4</accession>
<reference evidence="1 2" key="1">
    <citation type="submission" date="2019-06" db="EMBL/GenBank/DDBJ databases">
        <title>Draft genome sequence of [Clostridium] clostridioforme NBRC 113352.</title>
        <authorList>
            <person name="Miura T."/>
            <person name="Furukawa M."/>
            <person name="Shimamura M."/>
            <person name="Ohyama Y."/>
            <person name="Yamazoe A."/>
            <person name="Kawasaki H."/>
        </authorList>
    </citation>
    <scope>NUCLEOTIDE SEQUENCE [LARGE SCALE GENOMIC DNA]</scope>
    <source>
        <strain evidence="1 2">NBRC 113352</strain>
    </source>
</reference>
<dbReference type="Proteomes" id="UP000315200">
    <property type="component" value="Unassembled WGS sequence"/>
</dbReference>
<dbReference type="AlphaFoldDB" id="A0A829WAI4"/>
<evidence type="ECO:0000313" key="1">
    <source>
        <dbReference type="EMBL" id="GEA37616.1"/>
    </source>
</evidence>
<sequence length="47" mass="5356">MYDEVVKTINLTSDEVEILIDALSYRLAQCVSVGEDITVRELLEKIQ</sequence>
<gene>
    <name evidence="1" type="ORF">Ccl03g_33290</name>
</gene>
<organism evidence="1 2">
    <name type="scientific">Enterocloster clostridioformis</name>
    <dbReference type="NCBI Taxonomy" id="1531"/>
    <lineage>
        <taxon>Bacteria</taxon>
        <taxon>Bacillati</taxon>
        <taxon>Bacillota</taxon>
        <taxon>Clostridia</taxon>
        <taxon>Lachnospirales</taxon>
        <taxon>Lachnospiraceae</taxon>
        <taxon>Enterocloster</taxon>
    </lineage>
</organism>
<protein>
    <submittedName>
        <fullName evidence="1">Uncharacterized protein</fullName>
    </submittedName>
</protein>
<name>A0A829WAI4_9FIRM</name>